<sequence length="122" mass="13200">MRRIIGEGLQGEAWFGDALIRWDNGEATGIVRVAGPDVDMTPVSDDDLQPLRDQDFNRAISLSGQFSVVEPETTEEPASDNAEIHKAIPRTGGKATGGRKRAAKSTPKETVTNGSDHRQEAE</sequence>
<protein>
    <submittedName>
        <fullName evidence="2">Uncharacterized protein</fullName>
    </submittedName>
</protein>
<accession>A0A2H0YY56</accession>
<feature type="region of interest" description="Disordered" evidence="1">
    <location>
        <begin position="69"/>
        <end position="122"/>
    </location>
</feature>
<gene>
    <name evidence="2" type="ORF">COT23_01435</name>
</gene>
<name>A0A2H0YY56_9BACT</name>
<organism evidence="2 3">
    <name type="scientific">Candidatus Kaiserbacteria bacterium CG08_land_8_20_14_0_20_50_21</name>
    <dbReference type="NCBI Taxonomy" id="1974604"/>
    <lineage>
        <taxon>Bacteria</taxon>
        <taxon>Candidatus Kaiseribacteriota</taxon>
    </lineage>
</organism>
<evidence type="ECO:0000313" key="3">
    <source>
        <dbReference type="Proteomes" id="UP000228687"/>
    </source>
</evidence>
<proteinExistence type="predicted"/>
<comment type="caution">
    <text evidence="2">The sequence shown here is derived from an EMBL/GenBank/DDBJ whole genome shotgun (WGS) entry which is preliminary data.</text>
</comment>
<reference evidence="3" key="1">
    <citation type="submission" date="2017-09" db="EMBL/GenBank/DDBJ databases">
        <title>Depth-based differentiation of microbial function through sediment-hosted aquifers and enrichment of novel symbionts in the deep terrestrial subsurface.</title>
        <authorList>
            <person name="Probst A.J."/>
            <person name="Ladd B."/>
            <person name="Jarett J.K."/>
            <person name="Geller-Mcgrath D.E."/>
            <person name="Sieber C.M.K."/>
            <person name="Emerson J.B."/>
            <person name="Anantharaman K."/>
            <person name="Thomas B.C."/>
            <person name="Malmstrom R."/>
            <person name="Stieglmeier M."/>
            <person name="Klingl A."/>
            <person name="Woyke T."/>
            <person name="Ryan C.M."/>
            <person name="Banfield J.F."/>
        </authorList>
    </citation>
    <scope>NUCLEOTIDE SEQUENCE [LARGE SCALE GENOMIC DNA]</scope>
</reference>
<evidence type="ECO:0000313" key="2">
    <source>
        <dbReference type="EMBL" id="PIS43420.1"/>
    </source>
</evidence>
<dbReference type="Proteomes" id="UP000228687">
    <property type="component" value="Unassembled WGS sequence"/>
</dbReference>
<evidence type="ECO:0000256" key="1">
    <source>
        <dbReference type="SAM" id="MobiDB-lite"/>
    </source>
</evidence>
<dbReference type="EMBL" id="PEXT01000028">
    <property type="protein sequence ID" value="PIS43420.1"/>
    <property type="molecule type" value="Genomic_DNA"/>
</dbReference>
<dbReference type="AlphaFoldDB" id="A0A2H0YY56"/>